<dbReference type="RefSeq" id="XP_031599522.1">
    <property type="nucleotide sequence ID" value="XM_031743662.2"/>
</dbReference>
<organism evidence="14 15">
    <name type="scientific">Oreochromis aureus</name>
    <name type="common">Israeli tilapia</name>
    <name type="synonym">Chromis aureus</name>
    <dbReference type="NCBI Taxonomy" id="47969"/>
    <lineage>
        <taxon>Eukaryota</taxon>
        <taxon>Metazoa</taxon>
        <taxon>Chordata</taxon>
        <taxon>Craniata</taxon>
        <taxon>Vertebrata</taxon>
        <taxon>Euteleostomi</taxon>
        <taxon>Actinopterygii</taxon>
        <taxon>Neopterygii</taxon>
        <taxon>Teleostei</taxon>
        <taxon>Neoteleostei</taxon>
        <taxon>Acanthomorphata</taxon>
        <taxon>Ovalentaria</taxon>
        <taxon>Cichlomorphae</taxon>
        <taxon>Cichliformes</taxon>
        <taxon>Cichlidae</taxon>
        <taxon>African cichlids</taxon>
        <taxon>Pseudocrenilabrinae</taxon>
        <taxon>Oreochromini</taxon>
        <taxon>Oreochromis</taxon>
    </lineage>
</organism>
<dbReference type="CDD" id="cd19520">
    <property type="entry name" value="RecA-like_ATAD1"/>
    <property type="match status" value="1"/>
</dbReference>
<dbReference type="SUPFAM" id="SSF52540">
    <property type="entry name" value="P-loop containing nucleoside triphosphate hydrolases"/>
    <property type="match status" value="1"/>
</dbReference>
<dbReference type="InterPro" id="IPR003593">
    <property type="entry name" value="AAA+_ATPase"/>
</dbReference>
<evidence type="ECO:0000313" key="14">
    <source>
        <dbReference type="Ensembl" id="ENSOABP00000031991.2"/>
    </source>
</evidence>
<dbReference type="InterPro" id="IPR003960">
    <property type="entry name" value="ATPase_AAA_CS"/>
</dbReference>
<feature type="domain" description="AAA+ ATPase" evidence="13">
    <location>
        <begin position="129"/>
        <end position="267"/>
    </location>
</feature>
<dbReference type="PANTHER" id="PTHR45644:SF8">
    <property type="entry name" value="OUTER MITOCHONDRIAL TRANSMEMBRANE HELIX TRANSLOCASE"/>
    <property type="match status" value="1"/>
</dbReference>
<keyword evidence="5 12" id="KW-0067">ATP-binding</keyword>
<protein>
    <recommendedName>
        <fullName evidence="9">Outer mitochondrial transmembrane helix translocase</fullName>
    </recommendedName>
</protein>
<evidence type="ECO:0000256" key="2">
    <source>
        <dbReference type="ARBA" id="ARBA00004572"/>
    </source>
</evidence>
<comment type="subcellular location">
    <subcellularLocation>
        <location evidence="2">Mitochondrion outer membrane</location>
        <topology evidence="2">Single-pass membrane protein</topology>
    </subcellularLocation>
    <subcellularLocation>
        <location evidence="1">Peroxisome membrane</location>
        <topology evidence="1">Single-pass membrane protein</topology>
    </subcellularLocation>
    <subcellularLocation>
        <location evidence="7">Postsynaptic cell membrane</location>
        <topology evidence="7">Single-pass membrane protein</topology>
    </subcellularLocation>
</comment>
<evidence type="ECO:0000313" key="15">
    <source>
        <dbReference type="Proteomes" id="UP000472276"/>
    </source>
</evidence>
<dbReference type="Pfam" id="PF17862">
    <property type="entry name" value="AAA_lid_3"/>
    <property type="match status" value="1"/>
</dbReference>
<evidence type="ECO:0000256" key="6">
    <source>
        <dbReference type="ARBA" id="ARBA00023128"/>
    </source>
</evidence>
<evidence type="ECO:0000256" key="11">
    <source>
        <dbReference type="ARBA" id="ARBA00056396"/>
    </source>
</evidence>
<dbReference type="FunFam" id="3.40.50.300:FF:000538">
    <property type="entry name" value="ATPase family AAA domain-containing protein 1"/>
    <property type="match status" value="1"/>
</dbReference>
<keyword evidence="6" id="KW-0496">Mitochondrion</keyword>
<dbReference type="PANTHER" id="PTHR45644">
    <property type="entry name" value="AAA ATPASE, PUTATIVE (AFU_ORTHOLOGUE AFUA_2G12920)-RELATED-RELATED"/>
    <property type="match status" value="1"/>
</dbReference>
<evidence type="ECO:0000256" key="8">
    <source>
        <dbReference type="ARBA" id="ARBA00038383"/>
    </source>
</evidence>
<dbReference type="Gene3D" id="3.40.50.300">
    <property type="entry name" value="P-loop containing nucleotide triphosphate hydrolases"/>
    <property type="match status" value="1"/>
</dbReference>
<dbReference type="InterPro" id="IPR003959">
    <property type="entry name" value="ATPase_AAA_core"/>
</dbReference>
<dbReference type="PROSITE" id="PS00674">
    <property type="entry name" value="AAA"/>
    <property type="match status" value="1"/>
</dbReference>
<evidence type="ECO:0000256" key="12">
    <source>
        <dbReference type="RuleBase" id="RU003651"/>
    </source>
</evidence>
<evidence type="ECO:0000256" key="4">
    <source>
        <dbReference type="ARBA" id="ARBA00022787"/>
    </source>
</evidence>
<comment type="similarity">
    <text evidence="8">Belongs to the AAA ATPase family. MSP1 subfamily.</text>
</comment>
<dbReference type="Ensembl" id="ENSOABT00000032877.2">
    <property type="protein sequence ID" value="ENSOABP00000031991.2"/>
    <property type="gene ID" value="ENSOABG00000014766.2"/>
</dbReference>
<dbReference type="OMA" id="NTRQRQD"/>
<accession>A0A668U0S6</accession>
<dbReference type="KEGG" id="oau:116323340"/>
<evidence type="ECO:0000256" key="10">
    <source>
        <dbReference type="ARBA" id="ARBA00048588"/>
    </source>
</evidence>
<reference evidence="14" key="2">
    <citation type="submission" date="2025-09" db="UniProtKB">
        <authorList>
            <consortium name="Ensembl"/>
        </authorList>
    </citation>
    <scope>IDENTIFICATION</scope>
</reference>
<dbReference type="GO" id="GO:0005778">
    <property type="term" value="C:peroxisomal membrane"/>
    <property type="evidence" value="ECO:0007669"/>
    <property type="project" value="UniProtKB-SubCell"/>
</dbReference>
<dbReference type="InterPro" id="IPR027417">
    <property type="entry name" value="P-loop_NTPase"/>
</dbReference>
<evidence type="ECO:0000256" key="3">
    <source>
        <dbReference type="ARBA" id="ARBA00022741"/>
    </source>
</evidence>
<dbReference type="Pfam" id="PF00004">
    <property type="entry name" value="AAA"/>
    <property type="match status" value="1"/>
</dbReference>
<evidence type="ECO:0000256" key="1">
    <source>
        <dbReference type="ARBA" id="ARBA00004549"/>
    </source>
</evidence>
<comment type="catalytic activity">
    <reaction evidence="10">
        <text>[protein]-with a C-terminal TM segment(out) + ATP + H2O = [protein]-with a C-terminal TM segment(in) + ADP + phosphate + H(+)</text>
        <dbReference type="Rhea" id="RHEA:66168"/>
        <dbReference type="Rhea" id="RHEA-COMP:16963"/>
        <dbReference type="ChEBI" id="CHEBI:15377"/>
        <dbReference type="ChEBI" id="CHEBI:15378"/>
        <dbReference type="ChEBI" id="CHEBI:30616"/>
        <dbReference type="ChEBI" id="CHEBI:43474"/>
        <dbReference type="ChEBI" id="CHEBI:90782"/>
        <dbReference type="ChEBI" id="CHEBI:456216"/>
    </reaction>
</comment>
<dbReference type="InterPro" id="IPR051701">
    <property type="entry name" value="Mito_OM_Translocase_MSP1"/>
</dbReference>
<dbReference type="GeneID" id="116323340"/>
<dbReference type="SMART" id="SM00382">
    <property type="entry name" value="AAA"/>
    <property type="match status" value="1"/>
</dbReference>
<evidence type="ECO:0000256" key="9">
    <source>
        <dbReference type="ARBA" id="ARBA00040718"/>
    </source>
</evidence>
<evidence type="ECO:0000256" key="5">
    <source>
        <dbReference type="ARBA" id="ARBA00022840"/>
    </source>
</evidence>
<gene>
    <name evidence="14" type="primary">atad1a</name>
</gene>
<keyword evidence="4" id="KW-0472">Membrane</keyword>
<dbReference type="CTD" id="368672"/>
<keyword evidence="15" id="KW-1185">Reference proteome</keyword>
<dbReference type="GO" id="GO:0016887">
    <property type="term" value="F:ATP hydrolysis activity"/>
    <property type="evidence" value="ECO:0007669"/>
    <property type="project" value="InterPro"/>
</dbReference>
<reference evidence="14" key="1">
    <citation type="submission" date="2025-08" db="UniProtKB">
        <authorList>
            <consortium name="Ensembl"/>
        </authorList>
    </citation>
    <scope>IDENTIFICATION</scope>
</reference>
<dbReference type="GO" id="GO:0005741">
    <property type="term" value="C:mitochondrial outer membrane"/>
    <property type="evidence" value="ECO:0007669"/>
    <property type="project" value="UniProtKB-SubCell"/>
</dbReference>
<evidence type="ECO:0000259" key="13">
    <source>
        <dbReference type="SMART" id="SM00382"/>
    </source>
</evidence>
<proteinExistence type="inferred from homology"/>
<comment type="function">
    <text evidence="11">Outer mitochondrial translocase required to remove mislocalized tail-anchored transmembrane proteins on mitochondria. Specifically recognizes and binds tail-anchored transmembrane proteins: acts as a dislocase that mediates the ATP-dependent extraction of mistargeted tail-anchored transmembrane proteins from the mitochondrion outer membrane. Also plays a critical role in regulating the surface expression of AMPA receptors (AMPAR), thereby regulating synaptic plasticity and learning and memory.</text>
</comment>
<dbReference type="GO" id="GO:0140570">
    <property type="term" value="P:extraction of mislocalized protein from mitochondrial outer membrane"/>
    <property type="evidence" value="ECO:0007669"/>
    <property type="project" value="TreeGrafter"/>
</dbReference>
<dbReference type="GO" id="GO:0045211">
    <property type="term" value="C:postsynaptic membrane"/>
    <property type="evidence" value="ECO:0007669"/>
    <property type="project" value="UniProtKB-SubCell"/>
</dbReference>
<dbReference type="AlphaFoldDB" id="A0A668U0S6"/>
<evidence type="ECO:0000256" key="7">
    <source>
        <dbReference type="ARBA" id="ARBA00037805"/>
    </source>
</evidence>
<keyword evidence="4" id="KW-1000">Mitochondrion outer membrane</keyword>
<name>A0A668U0S6_OREAU</name>
<dbReference type="Proteomes" id="UP000472276">
    <property type="component" value="Unassembled WGS sequence"/>
</dbReference>
<keyword evidence="3 12" id="KW-0547">Nucleotide-binding</keyword>
<dbReference type="InterPro" id="IPR041569">
    <property type="entry name" value="AAA_lid_3"/>
</dbReference>
<dbReference type="GO" id="GO:0005524">
    <property type="term" value="F:ATP binding"/>
    <property type="evidence" value="ECO:0007669"/>
    <property type="project" value="UniProtKB-KW"/>
</dbReference>
<dbReference type="Gene3D" id="1.10.8.60">
    <property type="match status" value="1"/>
</dbReference>
<sequence>MLLKDLPREALMRPLSRNEVVGMLFRLTVFGAATYYSIKWVLDAMDPTSKQKNQAKKRAEQQMKRVGVEGVRLTEYEMNIASHLVDPQTMKVSWRDIAGLDEVINELQDTVILPFQKRHLMANSKLFQPPKGVLLFGPPGCGKTMIAKATARASGCRFINLQASTLTDMWYGESQKLTAAVFSLAVKIQPCIIFIDEIESFLRNRSSMDHEATAMMKAQFMSLWDGLDTSSTTQVMVMGATNRPQDLDPAILRRMPTTFHIGLPNTRQREEILRLILAGENLSNAINLKEIAEKTEGYSGSDLRELCRDAAMYRVRDYVRKEQMRQIAQQLQDCQEEERPVDEERLRPVTQLDLLFGLDKMKESKKATTFMLPIISEVALD</sequence>